<organism evidence="2 3">
    <name type="scientific">Plasmodium vivax Mauritania I</name>
    <dbReference type="NCBI Taxonomy" id="1035515"/>
    <lineage>
        <taxon>Eukaryota</taxon>
        <taxon>Sar</taxon>
        <taxon>Alveolata</taxon>
        <taxon>Apicomplexa</taxon>
        <taxon>Aconoidasida</taxon>
        <taxon>Haemosporida</taxon>
        <taxon>Plasmodiidae</taxon>
        <taxon>Plasmodium</taxon>
        <taxon>Plasmodium (Plasmodium)</taxon>
    </lineage>
</organism>
<proteinExistence type="predicted"/>
<accession>A0A0J9TKC6</accession>
<feature type="non-terminal residue" evidence="2">
    <location>
        <position position="89"/>
    </location>
</feature>
<dbReference type="EMBL" id="KQ234996">
    <property type="protein sequence ID" value="KMZ95227.1"/>
    <property type="molecule type" value="Genomic_DNA"/>
</dbReference>
<keyword evidence="1" id="KW-1133">Transmembrane helix</keyword>
<feature type="transmembrane region" description="Helical" evidence="1">
    <location>
        <begin position="67"/>
        <end position="88"/>
    </location>
</feature>
<reference evidence="2 3" key="1">
    <citation type="submission" date="2011-08" db="EMBL/GenBank/DDBJ databases">
        <title>The Genome Sequence of Plasmodium vivax Mauritania I.</title>
        <authorList>
            <consortium name="The Broad Institute Genome Sequencing Platform"/>
            <consortium name="The Broad Institute Genome Sequencing Center for Infectious Disease"/>
            <person name="Neafsey D."/>
            <person name="Carlton J."/>
            <person name="Barnwell J."/>
            <person name="Collins W."/>
            <person name="Escalante A."/>
            <person name="Mullikin J."/>
            <person name="Saul A."/>
            <person name="Guigo R."/>
            <person name="Camara F."/>
            <person name="Young S.K."/>
            <person name="Zeng Q."/>
            <person name="Gargeya S."/>
            <person name="Fitzgerald M."/>
            <person name="Haas B."/>
            <person name="Abouelleil A."/>
            <person name="Alvarado L."/>
            <person name="Arachchi H.M."/>
            <person name="Berlin A."/>
            <person name="Brown A."/>
            <person name="Chapman S.B."/>
            <person name="Chen Z."/>
            <person name="Dunbar C."/>
            <person name="Freedman E."/>
            <person name="Gearin G."/>
            <person name="Gellesch M."/>
            <person name="Goldberg J."/>
            <person name="Griggs A."/>
            <person name="Gujja S."/>
            <person name="Heiman D."/>
            <person name="Howarth C."/>
            <person name="Larson L."/>
            <person name="Lui A."/>
            <person name="MacDonald P.J.P."/>
            <person name="Montmayeur A."/>
            <person name="Murphy C."/>
            <person name="Neiman D."/>
            <person name="Pearson M."/>
            <person name="Priest M."/>
            <person name="Roberts A."/>
            <person name="Saif S."/>
            <person name="Shea T."/>
            <person name="Shenoy N."/>
            <person name="Sisk P."/>
            <person name="Stolte C."/>
            <person name="Sykes S."/>
            <person name="Wortman J."/>
            <person name="Nusbaum C."/>
            <person name="Birren B."/>
        </authorList>
    </citation>
    <scope>NUCLEOTIDE SEQUENCE [LARGE SCALE GENOMIC DNA]</scope>
    <source>
        <strain evidence="2 3">Mauritania I</strain>
    </source>
</reference>
<evidence type="ECO:0000256" key="1">
    <source>
        <dbReference type="SAM" id="Phobius"/>
    </source>
</evidence>
<gene>
    <name evidence="2" type="ORF">PVMG_05145</name>
</gene>
<sequence length="89" mass="10778">MYCKHVKENFRFYNEVKENFTHAYFCIYYEVLRNFKHISCNSKELNFIYNKCKYTKLCTEGNDPDDIVNIVFNIVIMLVPILAIYLILF</sequence>
<protein>
    <submittedName>
        <fullName evidence="2">Uncharacterized protein</fullName>
    </submittedName>
</protein>
<keyword evidence="1" id="KW-0472">Membrane</keyword>
<dbReference type="AlphaFoldDB" id="A0A0J9TKC6"/>
<evidence type="ECO:0000313" key="3">
    <source>
        <dbReference type="Proteomes" id="UP000053776"/>
    </source>
</evidence>
<keyword evidence="1" id="KW-0812">Transmembrane</keyword>
<name>A0A0J9TKC6_PLAVI</name>
<evidence type="ECO:0000313" key="2">
    <source>
        <dbReference type="EMBL" id="KMZ95227.1"/>
    </source>
</evidence>
<dbReference type="Proteomes" id="UP000053776">
    <property type="component" value="Unassembled WGS sequence"/>
</dbReference>